<reference evidence="1 2" key="1">
    <citation type="journal article" date="2014" name="Genome Announc.">
        <title>Draft Genome Sequences of a Phylogenetically Diverse Suite of Pseudomonas syringae Strains from Multiple Source Populations.</title>
        <authorList>
            <person name="Baltrus D.A."/>
            <person name="Yourstone S."/>
            <person name="Lind A."/>
            <person name="Guilbaud C."/>
            <person name="Sands D.C."/>
            <person name="Jones C.D."/>
            <person name="Morris C.E."/>
            <person name="Dangl J.L."/>
        </authorList>
    </citation>
    <scope>NUCLEOTIDE SEQUENCE [LARGE SCALE GENOMIC DNA]</scope>
    <source>
        <strain evidence="1 2">CC1524</strain>
    </source>
</reference>
<dbReference type="RefSeq" id="WP_159372175.1">
    <property type="nucleotide sequence ID" value="NZ_CP047265.1"/>
</dbReference>
<gene>
    <name evidence="1" type="ORF">N015_10280</name>
</gene>
<proteinExistence type="predicted"/>
<evidence type="ECO:0000313" key="2">
    <source>
        <dbReference type="Proteomes" id="UP000464644"/>
    </source>
</evidence>
<protein>
    <submittedName>
        <fullName evidence="1">Uncharacterized protein</fullName>
    </submittedName>
</protein>
<dbReference type="EMBL" id="CP047265">
    <property type="protein sequence ID" value="QHF02774.1"/>
    <property type="molecule type" value="Genomic_DNA"/>
</dbReference>
<keyword evidence="2" id="KW-1185">Reference proteome</keyword>
<sequence length="135" mass="14748">MTYKQHENTFMFLVCEWSQKFYTVHGDVAAFRCTSLLNRGTIMRRVTGKSVSRTVGLVGFAWLSLQGVAFAANSPLASTVKLDAPQVLFSQARPEQAAPLQVASRLSGGLRSNRAKDDCAPLCYEGINGEVCEPC</sequence>
<accession>A0ABX6HBP6</accession>
<name>A0ABX6HBP6_9PSED</name>
<evidence type="ECO:0000313" key="1">
    <source>
        <dbReference type="EMBL" id="QHF02774.1"/>
    </source>
</evidence>
<organism evidence="1 2">
    <name type="scientific">Pseudomonas asturiensis</name>
    <dbReference type="NCBI Taxonomy" id="1190415"/>
    <lineage>
        <taxon>Bacteria</taxon>
        <taxon>Pseudomonadati</taxon>
        <taxon>Pseudomonadota</taxon>
        <taxon>Gammaproteobacteria</taxon>
        <taxon>Pseudomonadales</taxon>
        <taxon>Pseudomonadaceae</taxon>
        <taxon>Pseudomonas</taxon>
    </lineage>
</organism>
<dbReference type="Proteomes" id="UP000464644">
    <property type="component" value="Chromosome"/>
</dbReference>